<dbReference type="InterPro" id="IPR003542">
    <property type="entry name" value="Enbac_synth_compD-like"/>
</dbReference>
<dbReference type="GO" id="GO:0009366">
    <property type="term" value="C:enterobactin synthetase complex"/>
    <property type="evidence" value="ECO:0007669"/>
    <property type="project" value="InterPro"/>
</dbReference>
<comment type="pathway">
    <text evidence="2">Siderophore biosynthesis; enterobactin biosynthesis.</text>
</comment>
<reference evidence="16 17" key="1">
    <citation type="submission" date="2018-08" db="EMBL/GenBank/DDBJ databases">
        <title>A genome reference for cultivated species of the human gut microbiota.</title>
        <authorList>
            <person name="Zou Y."/>
            <person name="Xue W."/>
            <person name="Luo G."/>
        </authorList>
    </citation>
    <scope>NUCLEOTIDE SEQUENCE [LARGE SCALE GENOMIC DNA]</scope>
    <source>
        <strain evidence="16 17">OF03-11</strain>
    </source>
</reference>
<evidence type="ECO:0000256" key="2">
    <source>
        <dbReference type="ARBA" id="ARBA00004993"/>
    </source>
</evidence>
<dbReference type="SUPFAM" id="SSF56214">
    <property type="entry name" value="4'-phosphopantetheinyl transferase"/>
    <property type="match status" value="1"/>
</dbReference>
<evidence type="ECO:0000256" key="5">
    <source>
        <dbReference type="ARBA" id="ARBA00019087"/>
    </source>
</evidence>
<feature type="binding site" evidence="13">
    <location>
        <position position="109"/>
    </location>
    <ligand>
        <name>Mg(2+)</name>
        <dbReference type="ChEBI" id="CHEBI:18420"/>
    </ligand>
</feature>
<evidence type="ECO:0000256" key="1">
    <source>
        <dbReference type="ARBA" id="ARBA00003937"/>
    </source>
</evidence>
<feature type="binding site" evidence="12">
    <location>
        <begin position="85"/>
        <end position="86"/>
    </location>
    <ligand>
        <name>CoA</name>
        <dbReference type="ChEBI" id="CHEBI:57287"/>
    </ligand>
</feature>
<feature type="binding site" evidence="12">
    <location>
        <position position="49"/>
    </location>
    <ligand>
        <name>CoA</name>
        <dbReference type="ChEBI" id="CHEBI:57287"/>
    </ligand>
</feature>
<keyword evidence="13" id="KW-0479">Metal-binding</keyword>
<feature type="binding site" evidence="12">
    <location>
        <position position="147"/>
    </location>
    <ligand>
        <name>CoA</name>
        <dbReference type="ChEBI" id="CHEBI:57287"/>
    </ligand>
</feature>
<evidence type="ECO:0000256" key="12">
    <source>
        <dbReference type="PIRSR" id="PIRSR603542-1"/>
    </source>
</evidence>
<dbReference type="GO" id="GO:0000287">
    <property type="term" value="F:magnesium ion binding"/>
    <property type="evidence" value="ECO:0007669"/>
    <property type="project" value="InterPro"/>
</dbReference>
<dbReference type="Proteomes" id="UP000284434">
    <property type="component" value="Unassembled WGS sequence"/>
</dbReference>
<organism evidence="16 17">
    <name type="scientific">Odoribacter splanchnicus</name>
    <dbReference type="NCBI Taxonomy" id="28118"/>
    <lineage>
        <taxon>Bacteria</taxon>
        <taxon>Pseudomonadati</taxon>
        <taxon>Bacteroidota</taxon>
        <taxon>Bacteroidia</taxon>
        <taxon>Bacteroidales</taxon>
        <taxon>Odoribacteraceae</taxon>
        <taxon>Odoribacter</taxon>
    </lineage>
</organism>
<gene>
    <name evidence="16" type="ORF">DXA53_19935</name>
</gene>
<feature type="domain" description="4'-phosphopantetheinyl transferase N-terminal" evidence="15">
    <location>
        <begin position="40"/>
        <end position="95"/>
    </location>
</feature>
<dbReference type="GO" id="GO:0005886">
    <property type="term" value="C:plasma membrane"/>
    <property type="evidence" value="ECO:0007669"/>
    <property type="project" value="TreeGrafter"/>
</dbReference>
<evidence type="ECO:0000259" key="14">
    <source>
        <dbReference type="Pfam" id="PF01648"/>
    </source>
</evidence>
<evidence type="ECO:0000256" key="10">
    <source>
        <dbReference type="ARBA" id="ARBA00049176"/>
    </source>
</evidence>
<keyword evidence="7" id="KW-0259">Enterobactin biosynthesis</keyword>
<dbReference type="Gene3D" id="3.90.470.20">
    <property type="entry name" value="4'-phosphopantetheinyl transferase domain"/>
    <property type="match status" value="1"/>
</dbReference>
<dbReference type="PRINTS" id="PR01399">
    <property type="entry name" value="ENTSNTHTASED"/>
</dbReference>
<sequence length="196" mass="22269">MLVLPFSDIAVEIVEDSPFATSDNLFNEEKIFIKREWSEIRLKTYILGRCAAHRALQTLQKEIVPILKGRDGEPIWPFDIVGSISHKDAIAVAAVGKKKRYKGIGIDIEDQTAILSKKEYSLFCTPKEIACIDKKEFSPIDIFSRKEAILKAYYTAYNKLCNWIDIDTTNVSKASNVTIICMLKKNFIINLCCVEK</sequence>
<evidence type="ECO:0000256" key="13">
    <source>
        <dbReference type="PIRSR" id="PIRSR603542-2"/>
    </source>
</evidence>
<comment type="caution">
    <text evidence="16">The sequence shown here is derived from an EMBL/GenBank/DDBJ whole genome shotgun (WGS) entry which is preliminary data.</text>
</comment>
<comment type="function">
    <text evidence="1">Involved in the biosynthesis of the siderophore enterobactin (enterochelin), which is a macrocyclic trimeric lactone of N-(2,3-dihydroxybenzoyl)-serine. The serine trilactone serves as a scaffolding for the three catechol functionalities that provide hexadentate coordination for the tightly ligated iron(2+) atoms. Plays an essential role in the assembly of the enterobactin by catalyzing the transfer of the 4'-phosphopantetheine (Ppant) moiety from coenzyme A to the apo-domains of both EntB (ArCP domain) and EntF (PCP domain) to yield their holo-forms which make them competent for the activation of 2,3-dihydroxybenzoate (DHB) and L-serine, respectively.</text>
</comment>
<dbReference type="EMBL" id="QSCO01000053">
    <property type="protein sequence ID" value="RGY02101.1"/>
    <property type="molecule type" value="Genomic_DNA"/>
</dbReference>
<comment type="similarity">
    <text evidence="3">Belongs to the P-Pant transferase superfamily. EntD family.</text>
</comment>
<dbReference type="InterPro" id="IPR041354">
    <property type="entry name" value="4PPT_N"/>
</dbReference>
<evidence type="ECO:0000256" key="4">
    <source>
        <dbReference type="ARBA" id="ARBA00011503"/>
    </source>
</evidence>
<evidence type="ECO:0000256" key="8">
    <source>
        <dbReference type="ARBA" id="ARBA00029894"/>
    </source>
</evidence>
<evidence type="ECO:0000256" key="6">
    <source>
        <dbReference type="ARBA" id="ARBA00022679"/>
    </source>
</evidence>
<evidence type="ECO:0000256" key="9">
    <source>
        <dbReference type="ARBA" id="ARBA00031996"/>
    </source>
</evidence>
<dbReference type="InterPro" id="IPR008278">
    <property type="entry name" value="4-PPantetheinyl_Trfase_dom"/>
</dbReference>
<keyword evidence="6 16" id="KW-0808">Transferase</keyword>
<feature type="binding site" evidence="12">
    <location>
        <position position="107"/>
    </location>
    <ligand>
        <name>CoA</name>
        <dbReference type="ChEBI" id="CHEBI:57287"/>
    </ligand>
</feature>
<evidence type="ECO:0000256" key="3">
    <source>
        <dbReference type="ARBA" id="ARBA00008342"/>
    </source>
</evidence>
<comment type="catalytic activity">
    <reaction evidence="11">
        <text>apo-[peptidyl-carrier protein] + CoA = holo-[peptidyl-carrier protein] + adenosine 3',5'-bisphosphate + H(+)</text>
        <dbReference type="Rhea" id="RHEA:46228"/>
        <dbReference type="Rhea" id="RHEA-COMP:11479"/>
        <dbReference type="Rhea" id="RHEA-COMP:11480"/>
        <dbReference type="ChEBI" id="CHEBI:15378"/>
        <dbReference type="ChEBI" id="CHEBI:29999"/>
        <dbReference type="ChEBI" id="CHEBI:57287"/>
        <dbReference type="ChEBI" id="CHEBI:58343"/>
        <dbReference type="ChEBI" id="CHEBI:64479"/>
    </reaction>
</comment>
<dbReference type="GO" id="GO:0008897">
    <property type="term" value="F:holo-[acyl-carrier-protein] synthase activity"/>
    <property type="evidence" value="ECO:0007669"/>
    <property type="project" value="InterPro"/>
</dbReference>
<feature type="binding site" evidence="13">
    <location>
        <position position="108"/>
    </location>
    <ligand>
        <name>Mg(2+)</name>
        <dbReference type="ChEBI" id="CHEBI:18420"/>
    </ligand>
</feature>
<feature type="domain" description="4'-phosphopantetheinyl transferase" evidence="14">
    <location>
        <begin position="103"/>
        <end position="174"/>
    </location>
</feature>
<feature type="binding site" evidence="12">
    <location>
        <position position="151"/>
    </location>
    <ligand>
        <name>CoA</name>
        <dbReference type="ChEBI" id="CHEBI:57287"/>
    </ligand>
</feature>
<feature type="binding site" evidence="13">
    <location>
        <position position="107"/>
    </location>
    <ligand>
        <name>Mg(2+)</name>
        <dbReference type="ChEBI" id="CHEBI:18420"/>
    </ligand>
</feature>
<evidence type="ECO:0000256" key="11">
    <source>
        <dbReference type="ARBA" id="ARBA00049191"/>
    </source>
</evidence>
<evidence type="ECO:0000313" key="17">
    <source>
        <dbReference type="Proteomes" id="UP000284434"/>
    </source>
</evidence>
<dbReference type="GO" id="GO:0009239">
    <property type="term" value="P:enterobactin biosynthetic process"/>
    <property type="evidence" value="ECO:0007669"/>
    <property type="project" value="UniProtKB-KW"/>
</dbReference>
<proteinExistence type="inferred from homology"/>
<comment type="subunit">
    <text evidence="4">EntB, EntD, EntE, and EntF form a multienzyme complex called enterobactin synthase.</text>
</comment>
<feature type="binding site" evidence="12">
    <location>
        <position position="41"/>
    </location>
    <ligand>
        <name>CoA</name>
        <dbReference type="ChEBI" id="CHEBI:57287"/>
    </ligand>
</feature>
<accession>A0A413I406</accession>
<dbReference type="Pfam" id="PF17837">
    <property type="entry name" value="4PPT_N"/>
    <property type="match status" value="1"/>
</dbReference>
<evidence type="ECO:0000256" key="7">
    <source>
        <dbReference type="ARBA" id="ARBA00023191"/>
    </source>
</evidence>
<dbReference type="AlphaFoldDB" id="A0A413I406"/>
<dbReference type="Pfam" id="PF01648">
    <property type="entry name" value="ACPS"/>
    <property type="match status" value="1"/>
</dbReference>
<comment type="catalytic activity">
    <reaction evidence="10">
        <text>apo-[aryl-carrier protein] + CoA = holo-[aryl-carrier protein] + adenosine 3',5'-bisphosphate + H(+)</text>
        <dbReference type="Rhea" id="RHEA:48404"/>
        <dbReference type="Rhea" id="RHEA-COMP:15903"/>
        <dbReference type="Rhea" id="RHEA-COMP:17557"/>
        <dbReference type="ChEBI" id="CHEBI:15378"/>
        <dbReference type="ChEBI" id="CHEBI:29999"/>
        <dbReference type="ChEBI" id="CHEBI:57287"/>
        <dbReference type="ChEBI" id="CHEBI:58343"/>
        <dbReference type="ChEBI" id="CHEBI:64479"/>
    </reaction>
</comment>
<dbReference type="InterPro" id="IPR037143">
    <property type="entry name" value="4-PPantetheinyl_Trfase_dom_sf"/>
</dbReference>
<dbReference type="PANTHER" id="PTHR38096:SF1">
    <property type="entry name" value="ENTEROBACTIN SYNTHASE COMPONENT D"/>
    <property type="match status" value="1"/>
</dbReference>
<name>A0A413I406_9BACT</name>
<evidence type="ECO:0000259" key="15">
    <source>
        <dbReference type="Pfam" id="PF17837"/>
    </source>
</evidence>
<dbReference type="PANTHER" id="PTHR38096">
    <property type="entry name" value="ENTEROBACTIN SYNTHASE COMPONENT D"/>
    <property type="match status" value="1"/>
</dbReference>
<comment type="cofactor">
    <cofactor evidence="13">
        <name>Mg(2+)</name>
        <dbReference type="ChEBI" id="CHEBI:18420"/>
    </cofactor>
</comment>
<protein>
    <recommendedName>
        <fullName evidence="5">Enterobactin synthase component D</fullName>
    </recommendedName>
    <alternativeName>
        <fullName evidence="8">4'-phosphopantetheinyl transferase EntD</fullName>
    </alternativeName>
    <alternativeName>
        <fullName evidence="9">Enterochelin synthase D</fullName>
    </alternativeName>
</protein>
<evidence type="ECO:0000313" key="16">
    <source>
        <dbReference type="EMBL" id="RGY02101.1"/>
    </source>
</evidence>
<keyword evidence="13" id="KW-0460">Magnesium</keyword>
<dbReference type="RefSeq" id="WP_118104986.1">
    <property type="nucleotide sequence ID" value="NZ_JABWDG010000109.1"/>
</dbReference>